<evidence type="ECO:0000313" key="3">
    <source>
        <dbReference type="Proteomes" id="UP000198889"/>
    </source>
</evidence>
<dbReference type="InterPro" id="IPR003961">
    <property type="entry name" value="FN3_dom"/>
</dbReference>
<protein>
    <submittedName>
        <fullName evidence="2">Phage-related protein, tail component</fullName>
    </submittedName>
</protein>
<dbReference type="EMBL" id="FMTP01000010">
    <property type="protein sequence ID" value="SCW95676.1"/>
    <property type="molecule type" value="Genomic_DNA"/>
</dbReference>
<dbReference type="Gene3D" id="2.60.40.10">
    <property type="entry name" value="Immunoglobulins"/>
    <property type="match status" value="2"/>
</dbReference>
<feature type="domain" description="Fibronectin type-III" evidence="1">
    <location>
        <begin position="869"/>
        <end position="948"/>
    </location>
</feature>
<dbReference type="PANTHER" id="PTHR36251">
    <property type="entry name" value="FELS-1 PROPHAGE HOST SPECIFICITY PROTEIN-RELATED"/>
    <property type="match status" value="1"/>
</dbReference>
<proteinExistence type="predicted"/>
<dbReference type="SMART" id="SM00060">
    <property type="entry name" value="FN3"/>
    <property type="match status" value="4"/>
</dbReference>
<evidence type="ECO:0000259" key="1">
    <source>
        <dbReference type="SMART" id="SM00060"/>
    </source>
</evidence>
<dbReference type="RefSeq" id="WP_143007096.1">
    <property type="nucleotide sequence ID" value="NZ_FMTP01000010.1"/>
</dbReference>
<dbReference type="STRING" id="177413.SAMN05660859_0087"/>
<dbReference type="InterPro" id="IPR032876">
    <property type="entry name" value="J_dom"/>
</dbReference>
<keyword evidence="3" id="KW-1185">Reference proteome</keyword>
<dbReference type="PANTHER" id="PTHR36251:SF2">
    <property type="entry name" value="GIFSY-2 PROPHAGE HOST SPECIFICITY PROTEIN J, PHAGE LAMBDA"/>
    <property type="match status" value="1"/>
</dbReference>
<dbReference type="InterPro" id="IPR053171">
    <property type="entry name" value="Viral_Tip_Attach_Protein"/>
</dbReference>
<dbReference type="InterPro" id="IPR013783">
    <property type="entry name" value="Ig-like_fold"/>
</dbReference>
<evidence type="ECO:0000313" key="2">
    <source>
        <dbReference type="EMBL" id="SCW95676.1"/>
    </source>
</evidence>
<feature type="domain" description="Fibronectin type-III" evidence="1">
    <location>
        <begin position="644"/>
        <end position="727"/>
    </location>
</feature>
<accession>A0A1G4UPT9</accession>
<dbReference type="CDD" id="cd00063">
    <property type="entry name" value="FN3"/>
    <property type="match status" value="2"/>
</dbReference>
<sequence length="1561" mass="168292">MNAHTPMGARALADAVPLVRGSGGSSKGGAAPNAPNTLRSRARAKFIEAISEGPIWGLVDGERSIFFDQTPIRNADGTYNFKDVIWEDRKGNPDDAHFTGHSAVETPFDVEVQVKNANGPTQRTIVDQNADAVRLILRIPALFRADEETGAMLPASLSYAIDVRAYGGEWQEMVVKHWFNQKTTSPFQVAHRIDLPFQGSPWDVRVRRLTADSPTDKLQNELYWESYITLVEGKFTYPFTAAVGIEVNAEDLGSSIPARSYHVKGLLINVPSNYDPETRIYSGIWDGTFKIAWTNNPAWVFYDLIVNDRYGLGEFISAAIVDKWSLYTIAQYCDQLVPSGYKNGDTQDDIYEPRFTFNGVINSRDDAFSVLQSITKVWRGMGYWSLGQLFATADMPADPVKVISPANIIGGEITYSGTAMKARHSVVVVSWNDPNDFFRPSKEVVINQQMLNRFGWREKSLQLTGCTSRGLAHRYGKWVLDTEQNETETAEYQASWDHADVRPGDIIADANPHRARVRLGGRIVSHRGLRVELDHDFEPGEGHTYKLKLTMPDGALVTRDIASFLDGRNLLLADPFPAEALPNAMFAITGTDITPPLFRVIAREEVEPNIFKISALQHDPQKFDRIERGIVFEPLPVSRPSTTVPAPTNLSVRETGYVTNGQSYHSLLLSWTPPIDVVTRGFLVSADTPEGQHIVLGTVQGSSLELSNTLSGEYKFYVQTINFTGVVSDPAEFVFEAAGPLGFAPPVVTDLRLTEHPTASEFAGRDLRVTWHNLFANSTDATSEGGAPAHVVSPNYSHNVVSVYHGGTGELLRQVTVRAEEFLYDYGSNTLDNDALGRAYPSRSIRIDVQAFDVFGRSSAVVSRVFSNPVPMAIVPSYNVVGSTIFLSYSKVPDPDFEGILLWRSTTPGTINVLTDAPYYDGANNPLTISGEPETGYYFRIAAYDGFGPVDLNYSTEFTITTLSEGADLDPPAVPTGLAATSALLSNGRARVGVTWNANTEDDLAGYDLEVRQSGGAYVAFPTTTNRYEFDGLPGIVYQMRLRARDKAGNASNFTAVLNHTAFKDEVAPAAVTAVSVQPGLTSLWLTWTNPADADFAHVEVWEGASAQQSSATLIGTTSSGSFPRTGLGHNVQRFYFLRAVDTSGNKSGFVTASGTTAQMTAPTRLSINGLVLTPNSPDENRVAWPTFSITYGEPGLAPTTRVVAAGNALWTANSLHLFYVEGETVLRASTNVADVFTNRGYLIGIYRGGTDVQLAEGKAMIDGANVLAGTVGANQLVANDAIITNTLQLANGIITDAKIESLDASKLKANSVLADTIQVGGSTLGDIREWASDPAAQVNAGVTAIAPGRILIGGTTTLSNWISGSDVTKIDGGSIAANSIAANAVTIGMRGLTLEGIEFEHNKPAVNDVAWTAGTIFYTDDTGANASAAIAAGSVSWTAGIVYIYWTQGAAALSTTTSFATANAANNVILATYRGAAWLFASYGRTVIDGGQIKAQSIDAAQLKAGSITAQMLSVTSLSSLSANLGTVTAGRIMSADGSVDFNLDEKYLDFWSMPPGTGA</sequence>
<feature type="domain" description="Fibronectin type-III" evidence="1">
    <location>
        <begin position="972"/>
        <end position="1051"/>
    </location>
</feature>
<feature type="domain" description="Fibronectin type-III" evidence="1">
    <location>
        <begin position="1066"/>
        <end position="1148"/>
    </location>
</feature>
<dbReference type="Pfam" id="PF24801">
    <property type="entry name" value="FNIII-A_GpJ"/>
    <property type="match status" value="1"/>
</dbReference>
<dbReference type="Proteomes" id="UP000198889">
    <property type="component" value="Unassembled WGS sequence"/>
</dbReference>
<dbReference type="InterPro" id="IPR036116">
    <property type="entry name" value="FN3_sf"/>
</dbReference>
<name>A0A1G4UPT9_9HYPH</name>
<gene>
    <name evidence="2" type="ORF">SAMN05660859_0087</name>
</gene>
<reference evidence="3" key="1">
    <citation type="submission" date="2016-10" db="EMBL/GenBank/DDBJ databases">
        <authorList>
            <person name="Varghese N."/>
            <person name="Submissions S."/>
        </authorList>
    </citation>
    <scope>NUCLEOTIDE SEQUENCE [LARGE SCALE GENOMIC DNA]</scope>
    <source>
        <strain evidence="3">CGMCC 1.1761</strain>
    </source>
</reference>
<organism evidence="2 3">
    <name type="scientific">Ancylobacter rudongensis</name>
    <dbReference type="NCBI Taxonomy" id="177413"/>
    <lineage>
        <taxon>Bacteria</taxon>
        <taxon>Pseudomonadati</taxon>
        <taxon>Pseudomonadota</taxon>
        <taxon>Alphaproteobacteria</taxon>
        <taxon>Hyphomicrobiales</taxon>
        <taxon>Xanthobacteraceae</taxon>
        <taxon>Ancylobacter</taxon>
    </lineage>
</organism>
<dbReference type="InterPro" id="IPR055385">
    <property type="entry name" value="GpJ_HDII-ins2"/>
</dbReference>
<dbReference type="Pfam" id="PF13550">
    <property type="entry name" value="Phage-tail_3"/>
    <property type="match status" value="1"/>
</dbReference>
<dbReference type="SUPFAM" id="SSF49265">
    <property type="entry name" value="Fibronectin type III"/>
    <property type="match status" value="2"/>
</dbReference>